<evidence type="ECO:0000256" key="1">
    <source>
        <dbReference type="SAM" id="Phobius"/>
    </source>
</evidence>
<dbReference type="EMBL" id="BARU01033864">
    <property type="protein sequence ID" value="GAH72306.1"/>
    <property type="molecule type" value="Genomic_DNA"/>
</dbReference>
<proteinExistence type="predicted"/>
<keyword evidence="1" id="KW-0812">Transmembrane</keyword>
<feature type="transmembrane region" description="Helical" evidence="1">
    <location>
        <begin position="62"/>
        <end position="81"/>
    </location>
</feature>
<gene>
    <name evidence="2" type="ORF">S03H2_53219</name>
</gene>
<name>X1HQ65_9ZZZZ</name>
<evidence type="ECO:0000313" key="2">
    <source>
        <dbReference type="EMBL" id="GAH72306.1"/>
    </source>
</evidence>
<organism evidence="2">
    <name type="scientific">marine sediment metagenome</name>
    <dbReference type="NCBI Taxonomy" id="412755"/>
    <lineage>
        <taxon>unclassified sequences</taxon>
        <taxon>metagenomes</taxon>
        <taxon>ecological metagenomes</taxon>
    </lineage>
</organism>
<sequence>MPSLVIAVETAPRISDREIVERLTRLEEGQKSLERRIDSLDKGLNNRIDDLRSEMNSRFDTIQWMFGLFITITLVILGFVLRMQWQMHRRQTQMETTLETHKDDLAFLKGLIEKLLPPKSVL</sequence>
<keyword evidence="1" id="KW-1133">Transmembrane helix</keyword>
<keyword evidence="1" id="KW-0472">Membrane</keyword>
<comment type="caution">
    <text evidence="2">The sequence shown here is derived from an EMBL/GenBank/DDBJ whole genome shotgun (WGS) entry which is preliminary data.</text>
</comment>
<accession>X1HQ65</accession>
<dbReference type="AlphaFoldDB" id="X1HQ65"/>
<protein>
    <submittedName>
        <fullName evidence="2">Uncharacterized protein</fullName>
    </submittedName>
</protein>
<reference evidence="2" key="1">
    <citation type="journal article" date="2014" name="Front. Microbiol.">
        <title>High frequency of phylogenetically diverse reductive dehalogenase-homologous genes in deep subseafloor sedimentary metagenomes.</title>
        <authorList>
            <person name="Kawai M."/>
            <person name="Futagami T."/>
            <person name="Toyoda A."/>
            <person name="Takaki Y."/>
            <person name="Nishi S."/>
            <person name="Hori S."/>
            <person name="Arai W."/>
            <person name="Tsubouchi T."/>
            <person name="Morono Y."/>
            <person name="Uchiyama I."/>
            <person name="Ito T."/>
            <person name="Fujiyama A."/>
            <person name="Inagaki F."/>
            <person name="Takami H."/>
        </authorList>
    </citation>
    <scope>NUCLEOTIDE SEQUENCE</scope>
    <source>
        <strain evidence="2">Expedition CK06-06</strain>
    </source>
</reference>